<evidence type="ECO:0000259" key="8">
    <source>
        <dbReference type="PROSITE" id="PS50929"/>
    </source>
</evidence>
<dbReference type="PANTHER" id="PTHR43394">
    <property type="entry name" value="ATP-DEPENDENT PERMEASE MDL1, MITOCHONDRIAL"/>
    <property type="match status" value="1"/>
</dbReference>
<dbReference type="Proteomes" id="UP000678016">
    <property type="component" value="Chromosome"/>
</dbReference>
<dbReference type="PROSITE" id="PS50929">
    <property type="entry name" value="ABC_TM1F"/>
    <property type="match status" value="1"/>
</dbReference>
<dbReference type="PROSITE" id="PS00211">
    <property type="entry name" value="ABC_TRANSPORTER_1"/>
    <property type="match status" value="1"/>
</dbReference>
<feature type="transmembrane region" description="Helical" evidence="6">
    <location>
        <begin position="48"/>
        <end position="69"/>
    </location>
</feature>
<feature type="domain" description="ABC transmembrane type-1" evidence="8">
    <location>
        <begin position="49"/>
        <end position="330"/>
    </location>
</feature>
<name>A0ABX8C7D4_9ACTN</name>
<evidence type="ECO:0000256" key="4">
    <source>
        <dbReference type="ARBA" id="ARBA00023136"/>
    </source>
</evidence>
<sequence length="587" mass="61745">MTGTEAAPAPRTSAAAGPRPRVPGPGTPDARGPWRYLWWLIASQPWRVLAGAFWGTVWMVGLMVMPYLVSRAVDDGLRSGDRGALLLWAGALAGTGVLNAAVSIMRHRTMTLVRMDASLRTMRVTARHAARLGAALPRRLSSGELSALQVLDAGRIAHTLTMTGPGVGSVIAYASVAVLLLTVSPLLAAVVLVGVPLLALTLGPLLRSLRGGQSGYREQEGLLTTLAGDIVAGLRVLSGIGGRERFAARYRKRSASLLRRGYRLGATNSWFEAVSSCLPVVFLAAVTWIAARLAVAGEITVGEVVAVYGYVAVLVMPVFLLIEAAGALTHGHVSLERVVKLLRSGPDLSEGGGAAPPAGPAELVDPESGTRVPPGSMTALVSLRPGDAALVVDRLGRYTDSDALWGGVPLRDVAVERVRDRVLVGDNESYLFAGPLREVVAVHGGRTDEQVMEALRTAGALDVVSSLPDGLDSAVEERGRNLSGGQRQRVRLARAVLAEPEVLMLVEPTSAVDAHTEALIAARLREAREGLTTVVAGTSPLLLARADRVVLLDEGRAVAVGTHGELVATRPDYRKLVLRGADEGSRS</sequence>
<dbReference type="Gene3D" id="1.20.1560.10">
    <property type="entry name" value="ABC transporter type 1, transmembrane domain"/>
    <property type="match status" value="1"/>
</dbReference>
<evidence type="ECO:0000313" key="9">
    <source>
        <dbReference type="EMBL" id="QUX29347.1"/>
    </source>
</evidence>
<dbReference type="InterPro" id="IPR036640">
    <property type="entry name" value="ABC1_TM_sf"/>
</dbReference>
<feature type="region of interest" description="Disordered" evidence="5">
    <location>
        <begin position="349"/>
        <end position="371"/>
    </location>
</feature>
<evidence type="ECO:0000259" key="7">
    <source>
        <dbReference type="PROSITE" id="PS50893"/>
    </source>
</evidence>
<feature type="compositionally biased region" description="Low complexity" evidence="5">
    <location>
        <begin position="1"/>
        <end position="19"/>
    </location>
</feature>
<dbReference type="InterPro" id="IPR039421">
    <property type="entry name" value="Type_1_exporter"/>
</dbReference>
<comment type="subcellular location">
    <subcellularLocation>
        <location evidence="1">Cell membrane</location>
        <topology evidence="1">Multi-pass membrane protein</topology>
    </subcellularLocation>
</comment>
<dbReference type="SUPFAM" id="SSF52540">
    <property type="entry name" value="P-loop containing nucleoside triphosphate hydrolases"/>
    <property type="match status" value="1"/>
</dbReference>
<evidence type="ECO:0000256" key="3">
    <source>
        <dbReference type="ARBA" id="ARBA00022989"/>
    </source>
</evidence>
<dbReference type="PANTHER" id="PTHR43394:SF1">
    <property type="entry name" value="ATP-BINDING CASSETTE SUB-FAMILY B MEMBER 10, MITOCHONDRIAL"/>
    <property type="match status" value="1"/>
</dbReference>
<dbReference type="RefSeq" id="WP_212642214.1">
    <property type="nucleotide sequence ID" value="NZ_CP074132.1"/>
</dbReference>
<keyword evidence="9" id="KW-0067">ATP-binding</keyword>
<dbReference type="Pfam" id="PF00005">
    <property type="entry name" value="ABC_tran"/>
    <property type="match status" value="1"/>
</dbReference>
<keyword evidence="4 6" id="KW-0472">Membrane</keyword>
<dbReference type="EMBL" id="CP074132">
    <property type="protein sequence ID" value="QUX29347.1"/>
    <property type="molecule type" value="Genomic_DNA"/>
</dbReference>
<gene>
    <name evidence="9" type="ORF">KGD83_01735</name>
</gene>
<keyword evidence="3 6" id="KW-1133">Transmembrane helix</keyword>
<evidence type="ECO:0000256" key="5">
    <source>
        <dbReference type="SAM" id="MobiDB-lite"/>
    </source>
</evidence>
<keyword evidence="10" id="KW-1185">Reference proteome</keyword>
<keyword evidence="9" id="KW-0547">Nucleotide-binding</keyword>
<evidence type="ECO:0000256" key="1">
    <source>
        <dbReference type="ARBA" id="ARBA00004651"/>
    </source>
</evidence>
<proteinExistence type="predicted"/>
<feature type="region of interest" description="Disordered" evidence="5">
    <location>
        <begin position="1"/>
        <end position="27"/>
    </location>
</feature>
<dbReference type="InterPro" id="IPR011527">
    <property type="entry name" value="ABC1_TM_dom"/>
</dbReference>
<feature type="transmembrane region" description="Helical" evidence="6">
    <location>
        <begin position="85"/>
        <end position="105"/>
    </location>
</feature>
<accession>A0ABX8C7D4</accession>
<evidence type="ECO:0000313" key="10">
    <source>
        <dbReference type="Proteomes" id="UP000678016"/>
    </source>
</evidence>
<dbReference type="InterPro" id="IPR017871">
    <property type="entry name" value="ABC_transporter-like_CS"/>
</dbReference>
<dbReference type="Gene3D" id="3.40.50.300">
    <property type="entry name" value="P-loop containing nucleotide triphosphate hydrolases"/>
    <property type="match status" value="1"/>
</dbReference>
<dbReference type="Pfam" id="PF00664">
    <property type="entry name" value="ABC_membrane"/>
    <property type="match status" value="1"/>
</dbReference>
<keyword evidence="2 6" id="KW-0812">Transmembrane</keyword>
<evidence type="ECO:0000256" key="2">
    <source>
        <dbReference type="ARBA" id="ARBA00022692"/>
    </source>
</evidence>
<dbReference type="SUPFAM" id="SSF90123">
    <property type="entry name" value="ABC transporter transmembrane region"/>
    <property type="match status" value="1"/>
</dbReference>
<feature type="transmembrane region" description="Helical" evidence="6">
    <location>
        <begin position="170"/>
        <end position="202"/>
    </location>
</feature>
<feature type="domain" description="ABC transporter" evidence="7">
    <location>
        <begin position="333"/>
        <end position="579"/>
    </location>
</feature>
<reference evidence="10" key="1">
    <citation type="submission" date="2021-05" db="EMBL/GenBank/DDBJ databases">
        <title>Direct Submission.</title>
        <authorList>
            <person name="Li K."/>
            <person name="Gao J."/>
        </authorList>
    </citation>
    <scope>NUCLEOTIDE SEQUENCE [LARGE SCALE GENOMIC DNA]</scope>
    <source>
        <strain evidence="10">HDS12</strain>
    </source>
</reference>
<evidence type="ECO:0000256" key="6">
    <source>
        <dbReference type="SAM" id="Phobius"/>
    </source>
</evidence>
<protein>
    <submittedName>
        <fullName evidence="9">ABC transporter ATP-binding protein</fullName>
    </submittedName>
</protein>
<dbReference type="InterPro" id="IPR027417">
    <property type="entry name" value="P-loop_NTPase"/>
</dbReference>
<feature type="transmembrane region" description="Helical" evidence="6">
    <location>
        <begin position="307"/>
        <end position="328"/>
    </location>
</feature>
<feature type="transmembrane region" description="Helical" evidence="6">
    <location>
        <begin position="269"/>
        <end position="295"/>
    </location>
</feature>
<dbReference type="GO" id="GO:0005524">
    <property type="term" value="F:ATP binding"/>
    <property type="evidence" value="ECO:0007669"/>
    <property type="project" value="UniProtKB-KW"/>
</dbReference>
<dbReference type="PROSITE" id="PS50893">
    <property type="entry name" value="ABC_TRANSPORTER_2"/>
    <property type="match status" value="1"/>
</dbReference>
<organism evidence="9 10">
    <name type="scientific">Nocardiopsis akebiae</name>
    <dbReference type="NCBI Taxonomy" id="2831968"/>
    <lineage>
        <taxon>Bacteria</taxon>
        <taxon>Bacillati</taxon>
        <taxon>Actinomycetota</taxon>
        <taxon>Actinomycetes</taxon>
        <taxon>Streptosporangiales</taxon>
        <taxon>Nocardiopsidaceae</taxon>
        <taxon>Nocardiopsis</taxon>
    </lineage>
</organism>
<dbReference type="InterPro" id="IPR003439">
    <property type="entry name" value="ABC_transporter-like_ATP-bd"/>
</dbReference>